<reference evidence="2" key="1">
    <citation type="journal article" date="2019" name="Int. J. Syst. Evol. Microbiol.">
        <title>The Global Catalogue of Microorganisms (GCM) 10K type strain sequencing project: providing services to taxonomists for standard genome sequencing and annotation.</title>
        <authorList>
            <consortium name="The Broad Institute Genomics Platform"/>
            <consortium name="The Broad Institute Genome Sequencing Center for Infectious Disease"/>
            <person name="Wu L."/>
            <person name="Ma J."/>
        </authorList>
    </citation>
    <scope>NUCLEOTIDE SEQUENCE [LARGE SCALE GENOMIC DNA]</scope>
    <source>
        <strain evidence="2">CGMCC 1.15339</strain>
    </source>
</reference>
<accession>A0ABQ1J5D2</accession>
<dbReference type="Proteomes" id="UP000617555">
    <property type="component" value="Unassembled WGS sequence"/>
</dbReference>
<gene>
    <name evidence="1" type="ORF">GCM10011607_17970</name>
</gene>
<proteinExistence type="predicted"/>
<dbReference type="EMBL" id="BMII01000013">
    <property type="protein sequence ID" value="GGB57811.1"/>
    <property type="molecule type" value="Genomic_DNA"/>
</dbReference>
<comment type="caution">
    <text evidence="1">The sequence shown here is derived from an EMBL/GenBank/DDBJ whole genome shotgun (WGS) entry which is preliminary data.</text>
</comment>
<keyword evidence="2" id="KW-1185">Reference proteome</keyword>
<name>A0ABQ1J5D2_9GAMM</name>
<organism evidence="1 2">
    <name type="scientific">Shewanella inventionis</name>
    <dbReference type="NCBI Taxonomy" id="1738770"/>
    <lineage>
        <taxon>Bacteria</taxon>
        <taxon>Pseudomonadati</taxon>
        <taxon>Pseudomonadota</taxon>
        <taxon>Gammaproteobacteria</taxon>
        <taxon>Alteromonadales</taxon>
        <taxon>Shewanellaceae</taxon>
        <taxon>Shewanella</taxon>
    </lineage>
</organism>
<protein>
    <submittedName>
        <fullName evidence="1">Uncharacterized protein</fullName>
    </submittedName>
</protein>
<evidence type="ECO:0000313" key="1">
    <source>
        <dbReference type="EMBL" id="GGB57811.1"/>
    </source>
</evidence>
<sequence>MQDCSGFVFRENHFLEIATRKVESNLLWSLDVNNKDGVNWYLCADIRPCNKQHCRIIKYGNVEEQVNKLARY</sequence>
<evidence type="ECO:0000313" key="2">
    <source>
        <dbReference type="Proteomes" id="UP000617555"/>
    </source>
</evidence>